<gene>
    <name evidence="8" type="ORF">DW707_02475</name>
    <name evidence="7" type="ORF">DW813_06010</name>
    <name evidence="6" type="ORF">DW914_14725</name>
    <name evidence="5" type="ORF">DWY29_09915</name>
    <name evidence="4" type="ORF">DWY96_15450</name>
    <name evidence="3" type="ORF">ERS852392_00574</name>
    <name evidence="2" type="ORF">RIL183_16211</name>
</gene>
<dbReference type="RefSeq" id="WP_021923511.1">
    <property type="nucleotide sequence ID" value="NZ_CABJFX010000032.1"/>
</dbReference>
<dbReference type="AlphaFoldDB" id="A0A0M6WFQ6"/>
<sequence>MTTLLELKEKLIRFYGKNEIYVKPAIRFVLALFTFLVINNSIGYMKLVSKTPVAVILALVCSMLPVNGLIAIAALVVLADLYALSIEVCLVGLLMFAIIYFIYFRFSPKSGINAVLTPVCFKLHIPYAVPVGSGLLSEAYSVVSVACGTVIYFFIHGVSENASALSDAAEETDSSVSKVVVALNQLIGNKEMYLVLGIFIITTLIVYVVRKLDIEHSWTVAWASGILFEAIGLTAGYILLGISDKIAGVIIGSVISGVIAMIIQFLFFNLDYSRTERLQFEDDDYYYYVKAVPKSLVTEKDKQIKRFNGKNEKERLNKKKFAEEMDIDENLLD</sequence>
<accession>A0A0M6WFQ6</accession>
<dbReference type="Proteomes" id="UP000286271">
    <property type="component" value="Unassembled WGS sequence"/>
</dbReference>
<dbReference type="EMBL" id="QRTF01000047">
    <property type="protein sequence ID" value="RGQ45317.1"/>
    <property type="molecule type" value="Genomic_DNA"/>
</dbReference>
<dbReference type="EMBL" id="QSKW01000002">
    <property type="protein sequence ID" value="RHF00089.1"/>
    <property type="molecule type" value="Genomic_DNA"/>
</dbReference>
<dbReference type="EMBL" id="QSFX01000032">
    <property type="protein sequence ID" value="RHA84796.1"/>
    <property type="molecule type" value="Genomic_DNA"/>
</dbReference>
<evidence type="ECO:0000313" key="4">
    <source>
        <dbReference type="EMBL" id="RGQ45317.1"/>
    </source>
</evidence>
<dbReference type="EMBL" id="QSIQ01000007">
    <property type="protein sequence ID" value="RHD04236.1"/>
    <property type="molecule type" value="Genomic_DNA"/>
</dbReference>
<dbReference type="Proteomes" id="UP000283738">
    <property type="component" value="Unassembled WGS sequence"/>
</dbReference>
<dbReference type="Proteomes" id="UP000049828">
    <property type="component" value="Unassembled WGS sequence"/>
</dbReference>
<keyword evidence="9" id="KW-1185">Reference proteome</keyword>
<reference evidence="9" key="2">
    <citation type="submission" date="2015-05" db="EMBL/GenBank/DDBJ databases">
        <authorList>
            <consortium name="Pathogen Informatics"/>
        </authorList>
    </citation>
    <scope>NUCLEOTIDE SEQUENCE [LARGE SCALE GENOMIC DNA]</scope>
    <source>
        <strain evidence="3 10">2789STDY5608835</strain>
        <strain evidence="9">L1-83</strain>
    </source>
</reference>
<feature type="transmembrane region" description="Helical" evidence="1">
    <location>
        <begin position="221"/>
        <end position="240"/>
    </location>
</feature>
<dbReference type="STRING" id="360807.ERS852392_00574"/>
<dbReference type="OrthoDB" id="1766220at2"/>
<dbReference type="EMBL" id="QRUN01000013">
    <property type="protein sequence ID" value="RGR67675.1"/>
    <property type="molecule type" value="Genomic_DNA"/>
</dbReference>
<evidence type="ECO:0000313" key="9">
    <source>
        <dbReference type="Proteomes" id="UP000049828"/>
    </source>
</evidence>
<dbReference type="EMBL" id="CYYR01000003">
    <property type="protein sequence ID" value="CUN50629.1"/>
    <property type="molecule type" value="Genomic_DNA"/>
</dbReference>
<feature type="transmembrane region" description="Helical" evidence="1">
    <location>
        <begin position="84"/>
        <end position="106"/>
    </location>
</feature>
<evidence type="ECO:0000313" key="2">
    <source>
        <dbReference type="EMBL" id="CRL35147.1"/>
    </source>
</evidence>
<evidence type="ECO:0000313" key="6">
    <source>
        <dbReference type="EMBL" id="RHA84796.1"/>
    </source>
</evidence>
<dbReference type="Proteomes" id="UP000095395">
    <property type="component" value="Unassembled WGS sequence"/>
</dbReference>
<organism evidence="2 9">
    <name type="scientific">Roseburia inulinivorans</name>
    <dbReference type="NCBI Taxonomy" id="360807"/>
    <lineage>
        <taxon>Bacteria</taxon>
        <taxon>Bacillati</taxon>
        <taxon>Bacillota</taxon>
        <taxon>Clostridia</taxon>
        <taxon>Lachnospirales</taxon>
        <taxon>Lachnospiraceae</taxon>
        <taxon>Roseburia</taxon>
    </lineage>
</organism>
<evidence type="ECO:0000313" key="11">
    <source>
        <dbReference type="Proteomes" id="UP000266391"/>
    </source>
</evidence>
<evidence type="ECO:0000313" key="8">
    <source>
        <dbReference type="EMBL" id="RHF00089.1"/>
    </source>
</evidence>
<evidence type="ECO:0000256" key="1">
    <source>
        <dbReference type="SAM" id="Phobius"/>
    </source>
</evidence>
<dbReference type="Proteomes" id="UP000283492">
    <property type="component" value="Unassembled WGS sequence"/>
</dbReference>
<keyword evidence="1" id="KW-0812">Transmembrane</keyword>
<evidence type="ECO:0000313" key="5">
    <source>
        <dbReference type="EMBL" id="RGR67675.1"/>
    </source>
</evidence>
<evidence type="ECO:0000313" key="15">
    <source>
        <dbReference type="Proteomes" id="UP000286271"/>
    </source>
</evidence>
<evidence type="ECO:0000313" key="12">
    <source>
        <dbReference type="Proteomes" id="UP000283492"/>
    </source>
</evidence>
<evidence type="ECO:0000313" key="3">
    <source>
        <dbReference type="EMBL" id="CUN50629.1"/>
    </source>
</evidence>
<evidence type="ECO:0000313" key="7">
    <source>
        <dbReference type="EMBL" id="RHD04236.1"/>
    </source>
</evidence>
<evidence type="ECO:0000313" key="10">
    <source>
        <dbReference type="Proteomes" id="UP000095395"/>
    </source>
</evidence>
<name>A0A0M6WFQ6_9FIRM</name>
<feature type="transmembrane region" description="Helical" evidence="1">
    <location>
        <begin position="54"/>
        <end position="78"/>
    </location>
</feature>
<reference evidence="2" key="1">
    <citation type="submission" date="2015-05" db="EMBL/GenBank/DDBJ databases">
        <authorList>
            <person name="Wang D.B."/>
            <person name="Wang M."/>
        </authorList>
    </citation>
    <scope>NUCLEOTIDE SEQUENCE [LARGE SCALE GENOMIC DNA]</scope>
    <source>
        <strain evidence="2">L1-83</strain>
    </source>
</reference>
<dbReference type="Proteomes" id="UP000285820">
    <property type="component" value="Unassembled WGS sequence"/>
</dbReference>
<keyword evidence="1" id="KW-1133">Transmembrane helix</keyword>
<feature type="transmembrane region" description="Helical" evidence="1">
    <location>
        <begin position="192"/>
        <end position="209"/>
    </location>
</feature>
<dbReference type="Proteomes" id="UP000266391">
    <property type="component" value="Unassembled WGS sequence"/>
</dbReference>
<dbReference type="EMBL" id="CVRS01000059">
    <property type="protein sequence ID" value="CRL35147.1"/>
    <property type="molecule type" value="Genomic_DNA"/>
</dbReference>
<reference evidence="11 12" key="3">
    <citation type="submission" date="2018-08" db="EMBL/GenBank/DDBJ databases">
        <title>A genome reference for cultivated species of the human gut microbiota.</title>
        <authorList>
            <person name="Zou Y."/>
            <person name="Xue W."/>
            <person name="Luo G."/>
        </authorList>
    </citation>
    <scope>NUCLEOTIDE SEQUENCE [LARGE SCALE GENOMIC DNA]</scope>
    <source>
        <strain evidence="5 14">AF24-4</strain>
        <strain evidence="4 13">AF28-15</strain>
        <strain evidence="8 15">AM27-11</strain>
        <strain evidence="7 11">AM32-8LB</strain>
        <strain evidence="6 12">AM42-1AC</strain>
    </source>
</reference>
<evidence type="ECO:0000313" key="13">
    <source>
        <dbReference type="Proteomes" id="UP000283738"/>
    </source>
</evidence>
<evidence type="ECO:0000313" key="14">
    <source>
        <dbReference type="Proteomes" id="UP000285820"/>
    </source>
</evidence>
<feature type="transmembrane region" description="Helical" evidence="1">
    <location>
        <begin position="246"/>
        <end position="268"/>
    </location>
</feature>
<keyword evidence="1" id="KW-0472">Membrane</keyword>
<proteinExistence type="predicted"/>
<protein>
    <submittedName>
        <fullName evidence="2">Uncharacterized protein</fullName>
    </submittedName>
</protein>
<feature type="transmembrane region" description="Helical" evidence="1">
    <location>
        <begin position="20"/>
        <end position="42"/>
    </location>
</feature>